<keyword evidence="2" id="KW-1185">Reference proteome</keyword>
<organism evidence="1 2">
    <name type="scientific">Halogranum tailed virus 1</name>
    <dbReference type="NCBI Taxonomy" id="1273749"/>
    <lineage>
        <taxon>Viruses</taxon>
        <taxon>Duplodnaviria</taxon>
        <taxon>Heunggongvirae</taxon>
        <taxon>Uroviricota</taxon>
        <taxon>Caudoviricetes</taxon>
        <taxon>Thumleimavirales</taxon>
        <taxon>Halomagnusviridae</taxon>
        <taxon>Hagravirus</taxon>
        <taxon>Hagravirus capitaneum</taxon>
        <taxon>Hagravirus HGTV1</taxon>
    </lineage>
</organism>
<accession>R4TH06</accession>
<evidence type="ECO:0000313" key="2">
    <source>
        <dbReference type="Proteomes" id="UP000202786"/>
    </source>
</evidence>
<dbReference type="EMBL" id="KC292026">
    <property type="protein sequence ID" value="AGM11566.1"/>
    <property type="molecule type" value="Genomic_DNA"/>
</dbReference>
<evidence type="ECO:0000313" key="1">
    <source>
        <dbReference type="EMBL" id="AGM11566.1"/>
    </source>
</evidence>
<dbReference type="GeneID" id="16193906"/>
<sequence length="42" mass="4536">MGLQVLKSFGPTIDEGYFDNCLIGGFIYQKARLAPKGESTGL</sequence>
<proteinExistence type="predicted"/>
<name>R4TH06_9CAUD</name>
<reference evidence="1 2" key="1">
    <citation type="submission" date="2012-12" db="EMBL/GenBank/DDBJ databases">
        <authorList>
            <person name="Sencilo A."/>
            <person name="Jacobs-Sera D."/>
            <person name="Russell D.A."/>
            <person name="Ko C."/>
            <person name="Atanasova N."/>
            <person name="Osterlund E."/>
            <person name="Oksanen H.M."/>
            <person name="Bamford D.H."/>
            <person name="Hatfull G.F."/>
            <person name="Roine E."/>
            <person name="Hendrix R.W."/>
        </authorList>
    </citation>
    <scope>NUCLEOTIDE SEQUENCE [LARGE SCALE GENOMIC DNA]</scope>
</reference>
<dbReference type="KEGG" id="vg:16193906"/>
<dbReference type="Proteomes" id="UP000202786">
    <property type="component" value="Segment"/>
</dbReference>
<gene>
    <name evidence="1" type="primary">269</name>
    <name evidence="1" type="ORF">HGTV1_269</name>
</gene>
<protein>
    <submittedName>
        <fullName evidence="1">Uncharacterized protein</fullName>
    </submittedName>
</protein>
<dbReference type="RefSeq" id="YP_008059444.1">
    <property type="nucleotide sequence ID" value="NC_021328.1"/>
</dbReference>